<dbReference type="EMBL" id="CP004121">
    <property type="protein sequence ID" value="AGF56277.1"/>
    <property type="molecule type" value="Genomic_DNA"/>
</dbReference>
<dbReference type="KEGG" id="csr:Cspa_c25120"/>
<feature type="transmembrane region" description="Helical" evidence="1">
    <location>
        <begin position="26"/>
        <end position="48"/>
    </location>
</feature>
<reference evidence="2 3" key="1">
    <citation type="submission" date="2013-02" db="EMBL/GenBank/DDBJ databases">
        <title>Genome sequence of Clostridium saccharoperbutylacetonicum N1-4(HMT).</title>
        <authorList>
            <person name="Poehlein A."/>
            <person name="Daniel R."/>
        </authorList>
    </citation>
    <scope>NUCLEOTIDE SEQUENCE [LARGE SCALE GENOMIC DNA]</scope>
    <source>
        <strain evidence="3">N1-4(HMT)</strain>
    </source>
</reference>
<sequence length="99" mass="10775">MKMGNQEEVIHNQNNKKVQGKKSTNMLLAAFVMFIFPIIAVILGAYLGACIGEAMNSSSIIFQIIGGLVGVIIAGIGIKLFDKASKVDEKAEKIYWDDL</sequence>
<accession>M1MY06</accession>
<dbReference type="eggNOG" id="ENOG5030H2C">
    <property type="taxonomic scope" value="Bacteria"/>
</dbReference>
<feature type="transmembrane region" description="Helical" evidence="1">
    <location>
        <begin position="60"/>
        <end position="81"/>
    </location>
</feature>
<evidence type="ECO:0000313" key="2">
    <source>
        <dbReference type="EMBL" id="AGF56277.1"/>
    </source>
</evidence>
<dbReference type="OrthoDB" id="1922445at2"/>
<dbReference type="RefSeq" id="WP_015392596.1">
    <property type="nucleotide sequence ID" value="NC_020291.1"/>
</dbReference>
<dbReference type="Pfam" id="PF04246">
    <property type="entry name" value="RseC_MucC"/>
    <property type="match status" value="1"/>
</dbReference>
<protein>
    <submittedName>
        <fullName evidence="2">Positive regulator of sigma(E), RseC/MucC</fullName>
    </submittedName>
</protein>
<evidence type="ECO:0000256" key="1">
    <source>
        <dbReference type="SAM" id="Phobius"/>
    </source>
</evidence>
<proteinExistence type="predicted"/>
<keyword evidence="1" id="KW-0472">Membrane</keyword>
<gene>
    <name evidence="2" type="ORF">Cspa_c25120</name>
</gene>
<dbReference type="HOGENOM" id="CLU_2315375_0_0_9"/>
<name>M1MY06_9CLOT</name>
<dbReference type="Proteomes" id="UP000011728">
    <property type="component" value="Chromosome"/>
</dbReference>
<keyword evidence="1" id="KW-1133">Transmembrane helix</keyword>
<keyword evidence="1" id="KW-0812">Transmembrane</keyword>
<dbReference type="PATRIC" id="fig|931276.5.peg.2517"/>
<evidence type="ECO:0000313" key="3">
    <source>
        <dbReference type="Proteomes" id="UP000011728"/>
    </source>
</evidence>
<keyword evidence="3" id="KW-1185">Reference proteome</keyword>
<organism evidence="2 3">
    <name type="scientific">Clostridium saccharoperbutylacetonicum N1-4(HMT)</name>
    <dbReference type="NCBI Taxonomy" id="931276"/>
    <lineage>
        <taxon>Bacteria</taxon>
        <taxon>Bacillati</taxon>
        <taxon>Bacillota</taxon>
        <taxon>Clostridia</taxon>
        <taxon>Eubacteriales</taxon>
        <taxon>Clostridiaceae</taxon>
        <taxon>Clostridium</taxon>
    </lineage>
</organism>
<dbReference type="AlphaFoldDB" id="M1MY06"/>